<evidence type="ECO:0000313" key="3">
    <source>
        <dbReference type="Proteomes" id="UP001314170"/>
    </source>
</evidence>
<feature type="region of interest" description="Disordered" evidence="1">
    <location>
        <begin position="189"/>
        <end position="219"/>
    </location>
</feature>
<organism evidence="2 3">
    <name type="scientific">Dovyalis caffra</name>
    <dbReference type="NCBI Taxonomy" id="77055"/>
    <lineage>
        <taxon>Eukaryota</taxon>
        <taxon>Viridiplantae</taxon>
        <taxon>Streptophyta</taxon>
        <taxon>Embryophyta</taxon>
        <taxon>Tracheophyta</taxon>
        <taxon>Spermatophyta</taxon>
        <taxon>Magnoliopsida</taxon>
        <taxon>eudicotyledons</taxon>
        <taxon>Gunneridae</taxon>
        <taxon>Pentapetalae</taxon>
        <taxon>rosids</taxon>
        <taxon>fabids</taxon>
        <taxon>Malpighiales</taxon>
        <taxon>Salicaceae</taxon>
        <taxon>Flacourtieae</taxon>
        <taxon>Dovyalis</taxon>
    </lineage>
</organism>
<dbReference type="PANTHER" id="PTHR33257">
    <property type="entry name" value="OS05G0165500 PROTEIN"/>
    <property type="match status" value="1"/>
</dbReference>
<dbReference type="Proteomes" id="UP001314170">
    <property type="component" value="Unassembled WGS sequence"/>
</dbReference>
<protein>
    <submittedName>
        <fullName evidence="2">Uncharacterized protein</fullName>
    </submittedName>
</protein>
<gene>
    <name evidence="2" type="ORF">DCAF_LOCUS12607</name>
</gene>
<name>A0AAV1RMF3_9ROSI</name>
<proteinExistence type="predicted"/>
<reference evidence="2 3" key="1">
    <citation type="submission" date="2024-01" db="EMBL/GenBank/DDBJ databases">
        <authorList>
            <person name="Waweru B."/>
        </authorList>
    </citation>
    <scope>NUCLEOTIDE SEQUENCE [LARGE SCALE GENOMIC DNA]</scope>
</reference>
<sequence length="278" mass="31388">MWSFYKLCLVTESNYTFAVHLHNDKPTLSPITLPLDQKKMILDHIGTRSEDRITTVYQVDPGFYKKILSRNRSLSNSSRIFDNPGEVPFTWEMQPGRPREAPNIETVPPIRLPPAVHGLNMPKPRFHHSGPMAYISKYIKKLKMIKNMQLGLPPAVPSSGMPKPKIPHKKVKVTFLKSLEKAKKAKNLRIGKKTNSSYLHKKSKAKPVETNGYASGTDESDGSCIIDGNHFTPSPTTSVASGSSRSSSSSSFNHAKKLPKKLRFWSLHKELRKWRTTK</sequence>
<dbReference type="AlphaFoldDB" id="A0AAV1RMF3"/>
<accession>A0AAV1RMF3</accession>
<evidence type="ECO:0000256" key="1">
    <source>
        <dbReference type="SAM" id="MobiDB-lite"/>
    </source>
</evidence>
<feature type="region of interest" description="Disordered" evidence="1">
    <location>
        <begin position="235"/>
        <end position="256"/>
    </location>
</feature>
<evidence type="ECO:0000313" key="2">
    <source>
        <dbReference type="EMBL" id="CAK7337571.1"/>
    </source>
</evidence>
<dbReference type="EMBL" id="CAWUPB010001087">
    <property type="protein sequence ID" value="CAK7337571.1"/>
    <property type="molecule type" value="Genomic_DNA"/>
</dbReference>
<keyword evidence="3" id="KW-1185">Reference proteome</keyword>
<comment type="caution">
    <text evidence="2">The sequence shown here is derived from an EMBL/GenBank/DDBJ whole genome shotgun (WGS) entry which is preliminary data.</text>
</comment>
<feature type="compositionally biased region" description="Low complexity" evidence="1">
    <location>
        <begin position="235"/>
        <end position="251"/>
    </location>
</feature>
<dbReference type="PANTHER" id="PTHR33257:SF23">
    <property type="match status" value="1"/>
</dbReference>